<keyword evidence="3" id="KW-0030">Aminoacyl-tRNA synthetase</keyword>
<dbReference type="AlphaFoldDB" id="A0A383S5T5"/>
<dbReference type="Proteomes" id="UP000279336">
    <property type="component" value="Unassembled WGS sequence"/>
</dbReference>
<dbReference type="Proteomes" id="UP000263928">
    <property type="component" value="Unassembled WGS sequence"/>
</dbReference>
<protein>
    <submittedName>
        <fullName evidence="4">PrdX_deacylase</fullName>
    </submittedName>
    <submittedName>
        <fullName evidence="3">Prolyl-tRNA synthetase associated domain-containing protein</fullName>
    </submittedName>
</protein>
<gene>
    <name evidence="3" type="ORF">D7U36_00165</name>
    <name evidence="4" type="ORF">PROPAUS_0703</name>
</gene>
<dbReference type="PANTHER" id="PTHR31423:SF3">
    <property type="entry name" value="PROLYL-TRNA SYNTHETASE ASSOCIATED DOMAIN-CONTAINING PROTEIN 1-RELATED"/>
    <property type="match status" value="1"/>
</dbReference>
<proteinExistence type="inferred from homology"/>
<keyword evidence="5" id="KW-1185">Reference proteome</keyword>
<reference evidence="3 6" key="3">
    <citation type="submission" date="2018-10" db="EMBL/GenBank/DDBJ databases">
        <title>Propionibacterium australiense Genome Sequencing and Assembly.</title>
        <authorList>
            <person name="Bernier A.-M."/>
            <person name="Bernard K."/>
        </authorList>
    </citation>
    <scope>NUCLEOTIDE SEQUENCE [LARGE SCALE GENOMIC DNA]</scope>
    <source>
        <strain evidence="3 6">NML98A078</strain>
    </source>
</reference>
<keyword evidence="3" id="KW-0436">Ligase</keyword>
<organism evidence="4 5">
    <name type="scientific">Propionibacterium australiense</name>
    <dbReference type="NCBI Taxonomy" id="119981"/>
    <lineage>
        <taxon>Bacteria</taxon>
        <taxon>Bacillati</taxon>
        <taxon>Actinomycetota</taxon>
        <taxon>Actinomycetes</taxon>
        <taxon>Propionibacteriales</taxon>
        <taxon>Propionibacteriaceae</taxon>
        <taxon>Propionibacterium</taxon>
    </lineage>
</organism>
<evidence type="ECO:0000256" key="1">
    <source>
        <dbReference type="ARBA" id="ARBA00010201"/>
    </source>
</evidence>
<evidence type="ECO:0000313" key="6">
    <source>
        <dbReference type="Proteomes" id="UP000279336"/>
    </source>
</evidence>
<evidence type="ECO:0000313" key="5">
    <source>
        <dbReference type="Proteomes" id="UP000263928"/>
    </source>
</evidence>
<dbReference type="GO" id="GO:0002161">
    <property type="term" value="F:aminoacyl-tRNA deacylase activity"/>
    <property type="evidence" value="ECO:0007669"/>
    <property type="project" value="InterPro"/>
</dbReference>
<evidence type="ECO:0000313" key="4">
    <source>
        <dbReference type="EMBL" id="SYZ32794.1"/>
    </source>
</evidence>
<dbReference type="Pfam" id="PF04073">
    <property type="entry name" value="tRNA_edit"/>
    <property type="match status" value="1"/>
</dbReference>
<accession>A0A383S5T5</accession>
<feature type="domain" description="YbaK/aminoacyl-tRNA synthetase-associated" evidence="2">
    <location>
        <begin position="23"/>
        <end position="148"/>
    </location>
</feature>
<dbReference type="OrthoDB" id="9798587at2"/>
<sequence>MGAREEVLRVLDELGIGYELTEHEPVFTMAAAARLDVPRPEATAKTLFVRDKKKRSYWLLVVPHDGRVDLAEVADQLGSGGLSLASPADLARMLGVSPGQVGPFAALNDAAGRVVVCLDESFEGGSIATHPNDNTATVTLSTVGLRRFLAAIDHPARALRV</sequence>
<dbReference type="CDD" id="cd04335">
    <property type="entry name" value="PrdX_deacylase"/>
    <property type="match status" value="1"/>
</dbReference>
<dbReference type="EMBL" id="UNQJ01000003">
    <property type="protein sequence ID" value="SYZ32794.1"/>
    <property type="molecule type" value="Genomic_DNA"/>
</dbReference>
<dbReference type="InterPro" id="IPR007214">
    <property type="entry name" value="YbaK/aa-tRNA-synth-assoc-dom"/>
</dbReference>
<comment type="similarity">
    <text evidence="1">Belongs to the PRORSD1 family.</text>
</comment>
<dbReference type="InterPro" id="IPR040285">
    <property type="entry name" value="ProX/PRXD1"/>
</dbReference>
<name>A0A383S5T5_9ACTN</name>
<dbReference type="Gene3D" id="3.90.960.10">
    <property type="entry name" value="YbaK/aminoacyl-tRNA synthetase-associated domain"/>
    <property type="match status" value="1"/>
</dbReference>
<evidence type="ECO:0000259" key="2">
    <source>
        <dbReference type="Pfam" id="PF04073"/>
    </source>
</evidence>
<dbReference type="InterPro" id="IPR036754">
    <property type="entry name" value="YbaK/aa-tRNA-synt-asso_dom_sf"/>
</dbReference>
<evidence type="ECO:0000313" key="3">
    <source>
        <dbReference type="EMBL" id="RLP12889.1"/>
    </source>
</evidence>
<reference evidence="4" key="2">
    <citation type="submission" date="2018-08" db="EMBL/GenBank/DDBJ databases">
        <authorList>
            <person name="Ferrada E.E."/>
            <person name="Latorre B.A."/>
        </authorList>
    </citation>
    <scope>NUCLEOTIDE SEQUENCE [LARGE SCALE GENOMIC DNA]</scope>
    <source>
        <strain evidence="4">Propionibacterium_australiense1</strain>
    </source>
</reference>
<reference evidence="5" key="1">
    <citation type="submission" date="2018-08" db="EMBL/GenBank/DDBJ databases">
        <authorList>
            <person name="Hornung B."/>
        </authorList>
    </citation>
    <scope>NUCLEOTIDE SEQUENCE [LARGE SCALE GENOMIC DNA]</scope>
</reference>
<dbReference type="SUPFAM" id="SSF55826">
    <property type="entry name" value="YbaK/ProRS associated domain"/>
    <property type="match status" value="1"/>
</dbReference>
<dbReference type="GO" id="GO:0004812">
    <property type="term" value="F:aminoacyl-tRNA ligase activity"/>
    <property type="evidence" value="ECO:0007669"/>
    <property type="project" value="UniProtKB-KW"/>
</dbReference>
<dbReference type="EMBL" id="RCIW01000001">
    <property type="protein sequence ID" value="RLP12889.1"/>
    <property type="molecule type" value="Genomic_DNA"/>
</dbReference>
<dbReference type="RefSeq" id="WP_119161172.1">
    <property type="nucleotide sequence ID" value="NZ_LR134442.1"/>
</dbReference>
<dbReference type="PANTHER" id="PTHR31423">
    <property type="entry name" value="YBAK DOMAIN-CONTAINING PROTEIN"/>
    <property type="match status" value="1"/>
</dbReference>